<dbReference type="EMBL" id="PJQY01003726">
    <property type="protein sequence ID" value="PQM35002.1"/>
    <property type="molecule type" value="Genomic_DNA"/>
</dbReference>
<evidence type="ECO:0000313" key="3">
    <source>
        <dbReference type="Proteomes" id="UP000250321"/>
    </source>
</evidence>
<feature type="region of interest" description="Disordered" evidence="1">
    <location>
        <begin position="61"/>
        <end position="89"/>
    </location>
</feature>
<protein>
    <submittedName>
        <fullName evidence="2">Uncharacterized protein</fullName>
    </submittedName>
</protein>
<sequence>MGIARVLKAAPASTGSLAHHFLIARMGILDMDTEIPVSIACANMDEMEMVDKFVEPVQTSIASSGSHSETVNPTRSPWDPNILRIKTKT</sequence>
<feature type="compositionally biased region" description="Polar residues" evidence="1">
    <location>
        <begin position="61"/>
        <end position="75"/>
    </location>
</feature>
<keyword evidence="3" id="KW-1185">Reference proteome</keyword>
<accession>A0A314UDV1</accession>
<organism evidence="2 3">
    <name type="scientific">Prunus yedoensis var. nudiflora</name>
    <dbReference type="NCBI Taxonomy" id="2094558"/>
    <lineage>
        <taxon>Eukaryota</taxon>
        <taxon>Viridiplantae</taxon>
        <taxon>Streptophyta</taxon>
        <taxon>Embryophyta</taxon>
        <taxon>Tracheophyta</taxon>
        <taxon>Spermatophyta</taxon>
        <taxon>Magnoliopsida</taxon>
        <taxon>eudicotyledons</taxon>
        <taxon>Gunneridae</taxon>
        <taxon>Pentapetalae</taxon>
        <taxon>rosids</taxon>
        <taxon>fabids</taxon>
        <taxon>Rosales</taxon>
        <taxon>Rosaceae</taxon>
        <taxon>Amygdaloideae</taxon>
        <taxon>Amygdaleae</taxon>
        <taxon>Prunus</taxon>
    </lineage>
</organism>
<evidence type="ECO:0000256" key="1">
    <source>
        <dbReference type="SAM" id="MobiDB-lite"/>
    </source>
</evidence>
<gene>
    <name evidence="2" type="ORF">Pyn_31764</name>
</gene>
<dbReference type="Proteomes" id="UP000250321">
    <property type="component" value="Unassembled WGS sequence"/>
</dbReference>
<comment type="caution">
    <text evidence="2">The sequence shown here is derived from an EMBL/GenBank/DDBJ whole genome shotgun (WGS) entry which is preliminary data.</text>
</comment>
<reference evidence="2 3" key="1">
    <citation type="submission" date="2018-02" db="EMBL/GenBank/DDBJ databases">
        <title>Draft genome of wild Prunus yedoensis var. nudiflora.</title>
        <authorList>
            <person name="Baek S."/>
            <person name="Kim J.-H."/>
            <person name="Choi K."/>
            <person name="Kim G.-B."/>
            <person name="Cho A."/>
            <person name="Jang H."/>
            <person name="Shin C.-H."/>
            <person name="Yu H.-J."/>
            <person name="Mun J.-H."/>
        </authorList>
    </citation>
    <scope>NUCLEOTIDE SEQUENCE [LARGE SCALE GENOMIC DNA]</scope>
    <source>
        <strain evidence="3">cv. Jeju island</strain>
        <tissue evidence="2">Leaf</tissue>
    </source>
</reference>
<dbReference type="AlphaFoldDB" id="A0A314UDV1"/>
<evidence type="ECO:0000313" key="2">
    <source>
        <dbReference type="EMBL" id="PQM35002.1"/>
    </source>
</evidence>
<proteinExistence type="predicted"/>
<name>A0A314UDV1_PRUYE</name>